<dbReference type="STRING" id="305900.GV64_06465"/>
<dbReference type="FunFam" id="1.10.540.10:FF:000009">
    <property type="entry name" value="Probable acyl-CoA dehydrogenase"/>
    <property type="match status" value="1"/>
</dbReference>
<dbReference type="InterPro" id="IPR006089">
    <property type="entry name" value="Acyl-CoA_DH_CS"/>
</dbReference>
<dbReference type="PROSITE" id="PS00072">
    <property type="entry name" value="ACYL_COA_DH_1"/>
    <property type="match status" value="1"/>
</dbReference>
<accession>A0A081K8E9</accession>
<dbReference type="Gene3D" id="2.40.110.10">
    <property type="entry name" value="Butyryl-CoA Dehydrogenase, subunit A, domain 2"/>
    <property type="match status" value="1"/>
</dbReference>
<evidence type="ECO:0000256" key="6">
    <source>
        <dbReference type="RuleBase" id="RU362125"/>
    </source>
</evidence>
<evidence type="ECO:0000256" key="2">
    <source>
        <dbReference type="ARBA" id="ARBA00009347"/>
    </source>
</evidence>
<dbReference type="GO" id="GO:0050660">
    <property type="term" value="F:flavin adenine dinucleotide binding"/>
    <property type="evidence" value="ECO:0007669"/>
    <property type="project" value="InterPro"/>
</dbReference>
<keyword evidence="3 6" id="KW-0285">Flavoprotein</keyword>
<keyword evidence="5 6" id="KW-0560">Oxidoreductase</keyword>
<dbReference type="SUPFAM" id="SSF56645">
    <property type="entry name" value="Acyl-CoA dehydrogenase NM domain-like"/>
    <property type="match status" value="1"/>
</dbReference>
<comment type="similarity">
    <text evidence="2 6">Belongs to the acyl-CoA dehydrogenase family.</text>
</comment>
<dbReference type="Gene3D" id="1.10.540.10">
    <property type="entry name" value="Acyl-CoA dehydrogenase/oxidase, N-terminal domain"/>
    <property type="match status" value="1"/>
</dbReference>
<evidence type="ECO:0000256" key="5">
    <source>
        <dbReference type="ARBA" id="ARBA00023002"/>
    </source>
</evidence>
<evidence type="ECO:0000259" key="7">
    <source>
        <dbReference type="Pfam" id="PF00441"/>
    </source>
</evidence>
<feature type="domain" description="Acyl-CoA dehydrogenase/oxidase C-terminal" evidence="7">
    <location>
        <begin position="229"/>
        <end position="377"/>
    </location>
</feature>
<dbReference type="Pfam" id="PF00441">
    <property type="entry name" value="Acyl-CoA_dh_1"/>
    <property type="match status" value="1"/>
</dbReference>
<dbReference type="Proteomes" id="UP000027997">
    <property type="component" value="Unassembled WGS sequence"/>
</dbReference>
<gene>
    <name evidence="10" type="ORF">GV64_06465</name>
</gene>
<evidence type="ECO:0000313" key="11">
    <source>
        <dbReference type="Proteomes" id="UP000027997"/>
    </source>
</evidence>
<dbReference type="InterPro" id="IPR036250">
    <property type="entry name" value="AcylCo_DH-like_C"/>
</dbReference>
<dbReference type="InterPro" id="IPR009075">
    <property type="entry name" value="AcylCo_DH/oxidase_C"/>
</dbReference>
<evidence type="ECO:0000259" key="8">
    <source>
        <dbReference type="Pfam" id="PF02770"/>
    </source>
</evidence>
<feature type="domain" description="Acyl-CoA dehydrogenase/oxidase N-terminal" evidence="9">
    <location>
        <begin position="7"/>
        <end position="119"/>
    </location>
</feature>
<name>A0A081K8E9_9GAMM</name>
<dbReference type="SUPFAM" id="SSF47203">
    <property type="entry name" value="Acyl-CoA dehydrogenase C-terminal domain-like"/>
    <property type="match status" value="1"/>
</dbReference>
<dbReference type="AlphaFoldDB" id="A0A081K8E9"/>
<sequence>MPRKIFNEDHEQFRTAFRSFVEKEIVPYQEQWESDGIIDRELWLKAGENGFLVPMAKEKYGGLGITDHRFDVVMCEELARVNERGFMLGLHNMVVAPYLLSYGNDEQKQRLLSRCITGDAILAVGMTEPGAGSDLAGMRTHALEKDDHWLLNGSKIFISNGILSDIIVVAAKTNPDNPHAMGLFLVERGMDGFSRGEPLKKMGMKSQDTAELFFDNVKIPKANVLGDPGKGFEYMMEKLPVERLNLCIDAVASARTALDLTKEYIKERKAFGQSISKFQNSRFKMAEMKTEIDLGFAYLDRMIEQVNENSLSAADACGGKYWTSEMLCRVVDECLQLHGGYGFMDEYLISKMYRDVRISRIYAGTNEIMKTVIAKAMDL</sequence>
<dbReference type="InterPro" id="IPR046373">
    <property type="entry name" value="Acyl-CoA_Oxase/DH_mid-dom_sf"/>
</dbReference>
<dbReference type="PANTHER" id="PTHR43884:SF12">
    <property type="entry name" value="ISOVALERYL-COA DEHYDROGENASE, MITOCHONDRIAL-RELATED"/>
    <property type="match status" value="1"/>
</dbReference>
<evidence type="ECO:0000256" key="4">
    <source>
        <dbReference type="ARBA" id="ARBA00022827"/>
    </source>
</evidence>
<evidence type="ECO:0000259" key="9">
    <source>
        <dbReference type="Pfam" id="PF02771"/>
    </source>
</evidence>
<dbReference type="eggNOG" id="COG1960">
    <property type="taxonomic scope" value="Bacteria"/>
</dbReference>
<dbReference type="InterPro" id="IPR009100">
    <property type="entry name" value="AcylCoA_DH/oxidase_NM_dom_sf"/>
</dbReference>
<dbReference type="InterPro" id="IPR037069">
    <property type="entry name" value="AcylCoA_DH/ox_N_sf"/>
</dbReference>
<dbReference type="Gene3D" id="1.20.140.10">
    <property type="entry name" value="Butyryl-CoA Dehydrogenase, subunit A, domain 3"/>
    <property type="match status" value="1"/>
</dbReference>
<dbReference type="Pfam" id="PF02770">
    <property type="entry name" value="Acyl-CoA_dh_M"/>
    <property type="match status" value="1"/>
</dbReference>
<dbReference type="PANTHER" id="PTHR43884">
    <property type="entry name" value="ACYL-COA DEHYDROGENASE"/>
    <property type="match status" value="1"/>
</dbReference>
<dbReference type="InterPro" id="IPR013786">
    <property type="entry name" value="AcylCoA_DH/ox_N"/>
</dbReference>
<dbReference type="GO" id="GO:0003995">
    <property type="term" value="F:acyl-CoA dehydrogenase activity"/>
    <property type="evidence" value="ECO:0007669"/>
    <property type="project" value="InterPro"/>
</dbReference>
<protein>
    <submittedName>
        <fullName evidence="10">Acyl-CoA dehydrogenase</fullName>
    </submittedName>
</protein>
<dbReference type="Pfam" id="PF02771">
    <property type="entry name" value="Acyl-CoA_dh_N"/>
    <property type="match status" value="1"/>
</dbReference>
<keyword evidence="11" id="KW-1185">Reference proteome</keyword>
<proteinExistence type="inferred from homology"/>
<comment type="caution">
    <text evidence="10">The sequence shown here is derived from an EMBL/GenBank/DDBJ whole genome shotgun (WGS) entry which is preliminary data.</text>
</comment>
<evidence type="ECO:0000256" key="1">
    <source>
        <dbReference type="ARBA" id="ARBA00001974"/>
    </source>
</evidence>
<comment type="cofactor">
    <cofactor evidence="1 6">
        <name>FAD</name>
        <dbReference type="ChEBI" id="CHEBI:57692"/>
    </cofactor>
</comment>
<organism evidence="10 11">
    <name type="scientific">Endozoicomonas elysicola</name>
    <dbReference type="NCBI Taxonomy" id="305900"/>
    <lineage>
        <taxon>Bacteria</taxon>
        <taxon>Pseudomonadati</taxon>
        <taxon>Pseudomonadota</taxon>
        <taxon>Gammaproteobacteria</taxon>
        <taxon>Oceanospirillales</taxon>
        <taxon>Endozoicomonadaceae</taxon>
        <taxon>Endozoicomonas</taxon>
    </lineage>
</organism>
<dbReference type="FunFam" id="1.20.140.10:FF:000001">
    <property type="entry name" value="Acyl-CoA dehydrogenase"/>
    <property type="match status" value="1"/>
</dbReference>
<dbReference type="FunFam" id="2.40.110.10:FF:000002">
    <property type="entry name" value="Acyl-CoA dehydrogenase fadE12"/>
    <property type="match status" value="1"/>
</dbReference>
<keyword evidence="4 6" id="KW-0274">FAD</keyword>
<dbReference type="EMBL" id="JOJP01000001">
    <property type="protein sequence ID" value="KEI70425.1"/>
    <property type="molecule type" value="Genomic_DNA"/>
</dbReference>
<reference evidence="10 11" key="1">
    <citation type="submission" date="2014-06" db="EMBL/GenBank/DDBJ databases">
        <title>Whole Genome Sequences of Three Symbiotic Endozoicomonas Bacteria.</title>
        <authorList>
            <person name="Neave M.J."/>
            <person name="Apprill A."/>
            <person name="Voolstra C.R."/>
        </authorList>
    </citation>
    <scope>NUCLEOTIDE SEQUENCE [LARGE SCALE GENOMIC DNA]</scope>
    <source>
        <strain evidence="10 11">DSM 22380</strain>
    </source>
</reference>
<evidence type="ECO:0000256" key="3">
    <source>
        <dbReference type="ARBA" id="ARBA00022630"/>
    </source>
</evidence>
<feature type="domain" description="Acyl-CoA oxidase/dehydrogenase middle" evidence="8">
    <location>
        <begin position="123"/>
        <end position="217"/>
    </location>
</feature>
<dbReference type="InterPro" id="IPR006091">
    <property type="entry name" value="Acyl-CoA_Oxase/DH_mid-dom"/>
</dbReference>
<evidence type="ECO:0000313" key="10">
    <source>
        <dbReference type="EMBL" id="KEI70425.1"/>
    </source>
</evidence>
<dbReference type="PROSITE" id="PS00073">
    <property type="entry name" value="ACYL_COA_DH_2"/>
    <property type="match status" value="1"/>
</dbReference>